<keyword evidence="2 5" id="KW-0812">Transmembrane</keyword>
<organism evidence="7 8">
    <name type="scientific">Streptomyces alkaliterrae</name>
    <dbReference type="NCBI Taxonomy" id="2213162"/>
    <lineage>
        <taxon>Bacteria</taxon>
        <taxon>Bacillati</taxon>
        <taxon>Actinomycetota</taxon>
        <taxon>Actinomycetes</taxon>
        <taxon>Kitasatosporales</taxon>
        <taxon>Streptomycetaceae</taxon>
        <taxon>Streptomyces</taxon>
    </lineage>
</organism>
<evidence type="ECO:0000256" key="6">
    <source>
        <dbReference type="SAM" id="SignalP"/>
    </source>
</evidence>
<evidence type="ECO:0000256" key="4">
    <source>
        <dbReference type="ARBA" id="ARBA00023136"/>
    </source>
</evidence>
<keyword evidence="4 5" id="KW-0472">Membrane</keyword>
<evidence type="ECO:0000256" key="3">
    <source>
        <dbReference type="ARBA" id="ARBA00022989"/>
    </source>
</evidence>
<evidence type="ECO:0000256" key="2">
    <source>
        <dbReference type="ARBA" id="ARBA00022692"/>
    </source>
</evidence>
<feature type="non-terminal residue" evidence="7">
    <location>
        <position position="102"/>
    </location>
</feature>
<keyword evidence="6" id="KW-0732">Signal</keyword>
<dbReference type="SUPFAM" id="SSF111352">
    <property type="entry name" value="Ammonium transporter"/>
    <property type="match status" value="1"/>
</dbReference>
<protein>
    <submittedName>
        <fullName evidence="7">Ammonium transporter</fullName>
    </submittedName>
</protein>
<feature type="chain" id="PRO_5031087555" evidence="6">
    <location>
        <begin position="37"/>
        <end position="102"/>
    </location>
</feature>
<comment type="caution">
    <text evidence="7">The sequence shown here is derived from an EMBL/GenBank/DDBJ whole genome shotgun (WGS) entry which is preliminary data.</text>
</comment>
<dbReference type="EMBL" id="JABJXA010000445">
    <property type="protein sequence ID" value="MBB1262539.1"/>
    <property type="molecule type" value="Genomic_DNA"/>
</dbReference>
<keyword evidence="3 5" id="KW-1133">Transmembrane helix</keyword>
<reference evidence="8" key="1">
    <citation type="submission" date="2020-05" db="EMBL/GenBank/DDBJ databases">
        <title>Classification of alakaliphilic streptomycetes isolated from an alkaline soil next to Lonar Crater, India and a proposal for the recognition of Streptomyces alkaliterrae sp. nov.</title>
        <authorList>
            <person name="Golinska P."/>
        </authorList>
    </citation>
    <scope>NUCLEOTIDE SEQUENCE [LARGE SCALE GENOMIC DNA]</scope>
    <source>
        <strain evidence="8">OF8</strain>
    </source>
</reference>
<feature type="signal peptide" evidence="6">
    <location>
        <begin position="1"/>
        <end position="36"/>
    </location>
</feature>
<accession>A0A7W3ZVS6</accession>
<dbReference type="Proteomes" id="UP000517765">
    <property type="component" value="Unassembled WGS sequence"/>
</dbReference>
<comment type="subcellular location">
    <subcellularLocation>
        <location evidence="1">Membrane</location>
        <topology evidence="1">Multi-pass membrane protein</topology>
    </subcellularLocation>
</comment>
<sequence length="102" mass="10554">MKMRLLTGWQARFHLVCLLMLLSALAAGAWPGSAHAQAQVSPLPSESVAVEPLHDAAATAAAPAVAEAAAAYDRGDVAWMLTSTLLVLLMVVPGLALFYGGL</sequence>
<gene>
    <name evidence="7" type="ORF">H3147_27665</name>
</gene>
<evidence type="ECO:0000313" key="8">
    <source>
        <dbReference type="Proteomes" id="UP000517765"/>
    </source>
</evidence>
<evidence type="ECO:0000256" key="5">
    <source>
        <dbReference type="SAM" id="Phobius"/>
    </source>
</evidence>
<feature type="transmembrane region" description="Helical" evidence="5">
    <location>
        <begin position="77"/>
        <end position="99"/>
    </location>
</feature>
<name>A0A7W3ZVS6_9ACTN</name>
<proteinExistence type="predicted"/>
<dbReference type="Gene3D" id="1.10.3430.10">
    <property type="entry name" value="Ammonium transporter AmtB like domains"/>
    <property type="match status" value="1"/>
</dbReference>
<dbReference type="AlphaFoldDB" id="A0A7W3ZVS6"/>
<evidence type="ECO:0000256" key="1">
    <source>
        <dbReference type="ARBA" id="ARBA00004141"/>
    </source>
</evidence>
<evidence type="ECO:0000313" key="7">
    <source>
        <dbReference type="EMBL" id="MBB1262539.1"/>
    </source>
</evidence>
<dbReference type="GO" id="GO:0016020">
    <property type="term" value="C:membrane"/>
    <property type="evidence" value="ECO:0007669"/>
    <property type="project" value="UniProtKB-SubCell"/>
</dbReference>
<dbReference type="InterPro" id="IPR029020">
    <property type="entry name" value="Ammonium/urea_transptr"/>
</dbReference>